<keyword evidence="7" id="KW-1185">Reference proteome</keyword>
<dbReference type="PROSITE" id="PS00463">
    <property type="entry name" value="ZN2_CY6_FUNGAL_1"/>
    <property type="match status" value="1"/>
</dbReference>
<keyword evidence="4" id="KW-0539">Nucleus</keyword>
<evidence type="ECO:0000256" key="3">
    <source>
        <dbReference type="ARBA" id="ARBA00023163"/>
    </source>
</evidence>
<dbReference type="PANTHER" id="PTHR47784">
    <property type="entry name" value="STEROL UPTAKE CONTROL PROTEIN 2"/>
    <property type="match status" value="1"/>
</dbReference>
<gene>
    <name evidence="6" type="ORF">PV04_05268</name>
</gene>
<name>A0A0D2FMK4_9EURO</name>
<dbReference type="InterPro" id="IPR001138">
    <property type="entry name" value="Zn2Cys6_DnaBD"/>
</dbReference>
<dbReference type="InterPro" id="IPR036864">
    <property type="entry name" value="Zn2-C6_fun-type_DNA-bd_sf"/>
</dbReference>
<dbReference type="CDD" id="cd00067">
    <property type="entry name" value="GAL4"/>
    <property type="match status" value="1"/>
</dbReference>
<sequence>MPGRKPHKKSKTGCYNCKRRRIKCDESGPPCSSCTVHQDDCTYPSTRLAPPPPRPQVCACQHEYFNHDLWSNRCTPPAPYSNPQPNILELELWHKWTSNTYRHFTNNKQNGSGHNWQVLVPQLALKCDYLRNAILAISAMHIVLESPNPLPSPPSHYMLAALEYHNAACQAFGNVGGHTILQTDNDAETGFTTIFAFSVINLAFILGMSQFQVTTNQAVEESTKIVGNITMLFRVLQSMGSVISSDLDGFSRGPLPVTLDVFSESRRRRLDEATEVALTRLRCIIDREKGSQEAPDVKDAYWRAMAWLEKCFSFYSDENRDVALIWPMVLDTWFVRALETSADNVCCLILLHWAVMLHRFGRGKRFTGNLGAKLVDELSKPMLGKDSLWEESIHFVRQQVGLP</sequence>
<dbReference type="STRING" id="5601.A0A0D2FMK4"/>
<evidence type="ECO:0000313" key="6">
    <source>
        <dbReference type="EMBL" id="KIW69388.1"/>
    </source>
</evidence>
<feature type="domain" description="Zn(2)-C6 fungal-type" evidence="5">
    <location>
        <begin position="13"/>
        <end position="43"/>
    </location>
</feature>
<reference evidence="6 7" key="1">
    <citation type="submission" date="2015-01" db="EMBL/GenBank/DDBJ databases">
        <title>The Genome Sequence of Capronia semiimmersa CBS27337.</title>
        <authorList>
            <consortium name="The Broad Institute Genomics Platform"/>
            <person name="Cuomo C."/>
            <person name="de Hoog S."/>
            <person name="Gorbushina A."/>
            <person name="Stielow B."/>
            <person name="Teixiera M."/>
            <person name="Abouelleil A."/>
            <person name="Chapman S.B."/>
            <person name="Priest M."/>
            <person name="Young S.K."/>
            <person name="Wortman J."/>
            <person name="Nusbaum C."/>
            <person name="Birren B."/>
        </authorList>
    </citation>
    <scope>NUCLEOTIDE SEQUENCE [LARGE SCALE GENOMIC DNA]</scope>
    <source>
        <strain evidence="6 7">CBS 27337</strain>
    </source>
</reference>
<dbReference type="Gene3D" id="4.10.240.10">
    <property type="entry name" value="Zn(2)-C6 fungal-type DNA-binding domain"/>
    <property type="match status" value="1"/>
</dbReference>
<dbReference type="GO" id="GO:0001228">
    <property type="term" value="F:DNA-binding transcription activator activity, RNA polymerase II-specific"/>
    <property type="evidence" value="ECO:0007669"/>
    <property type="project" value="TreeGrafter"/>
</dbReference>
<dbReference type="AlphaFoldDB" id="A0A0D2FMK4"/>
<dbReference type="EMBL" id="KN846958">
    <property type="protein sequence ID" value="KIW69389.1"/>
    <property type="molecule type" value="Genomic_DNA"/>
</dbReference>
<evidence type="ECO:0000313" key="7">
    <source>
        <dbReference type="Proteomes" id="UP000054266"/>
    </source>
</evidence>
<dbReference type="SUPFAM" id="SSF57701">
    <property type="entry name" value="Zn2/Cys6 DNA-binding domain"/>
    <property type="match status" value="1"/>
</dbReference>
<dbReference type="SMART" id="SM00066">
    <property type="entry name" value="GAL4"/>
    <property type="match status" value="1"/>
</dbReference>
<dbReference type="Proteomes" id="UP000054266">
    <property type="component" value="Unassembled WGS sequence"/>
</dbReference>
<dbReference type="HOGENOM" id="CLU_024934_5_1_1"/>
<dbReference type="InterPro" id="IPR053157">
    <property type="entry name" value="Sterol_Uptake_Regulator"/>
</dbReference>
<keyword evidence="3" id="KW-0804">Transcription</keyword>
<keyword evidence="1" id="KW-0805">Transcription regulation</keyword>
<dbReference type="PROSITE" id="PS50048">
    <property type="entry name" value="ZN2_CY6_FUNGAL_2"/>
    <property type="match status" value="1"/>
</dbReference>
<dbReference type="GO" id="GO:0003677">
    <property type="term" value="F:DNA binding"/>
    <property type="evidence" value="ECO:0007669"/>
    <property type="project" value="UniProtKB-KW"/>
</dbReference>
<dbReference type="Pfam" id="PF00172">
    <property type="entry name" value="Zn_clus"/>
    <property type="match status" value="1"/>
</dbReference>
<evidence type="ECO:0000256" key="4">
    <source>
        <dbReference type="ARBA" id="ARBA00023242"/>
    </source>
</evidence>
<accession>A0A0D2FMK4</accession>
<organism evidence="6 7">
    <name type="scientific">Phialophora macrospora</name>
    <dbReference type="NCBI Taxonomy" id="1851006"/>
    <lineage>
        <taxon>Eukaryota</taxon>
        <taxon>Fungi</taxon>
        <taxon>Dikarya</taxon>
        <taxon>Ascomycota</taxon>
        <taxon>Pezizomycotina</taxon>
        <taxon>Eurotiomycetes</taxon>
        <taxon>Chaetothyriomycetidae</taxon>
        <taxon>Chaetothyriales</taxon>
        <taxon>Herpotrichiellaceae</taxon>
        <taxon>Phialophora</taxon>
    </lineage>
</organism>
<evidence type="ECO:0000256" key="2">
    <source>
        <dbReference type="ARBA" id="ARBA00023125"/>
    </source>
</evidence>
<evidence type="ECO:0000256" key="1">
    <source>
        <dbReference type="ARBA" id="ARBA00023015"/>
    </source>
</evidence>
<evidence type="ECO:0000259" key="5">
    <source>
        <dbReference type="PROSITE" id="PS50048"/>
    </source>
</evidence>
<protein>
    <recommendedName>
        <fullName evidence="5">Zn(2)-C6 fungal-type domain-containing protein</fullName>
    </recommendedName>
</protein>
<dbReference type="PANTHER" id="PTHR47784:SF10">
    <property type="entry name" value="TRANSCRIPTION FACTOR, PUTATIVE (AFU_ORTHOLOGUE AFUA_6G14150)-RELATED"/>
    <property type="match status" value="1"/>
</dbReference>
<dbReference type="EMBL" id="KN846958">
    <property type="protein sequence ID" value="KIW69388.1"/>
    <property type="molecule type" value="Genomic_DNA"/>
</dbReference>
<dbReference type="GO" id="GO:0008270">
    <property type="term" value="F:zinc ion binding"/>
    <property type="evidence" value="ECO:0007669"/>
    <property type="project" value="InterPro"/>
</dbReference>
<proteinExistence type="predicted"/>
<keyword evidence="2" id="KW-0238">DNA-binding</keyword>